<keyword evidence="7 11" id="KW-0456">Lyase</keyword>
<dbReference type="InterPro" id="IPR013785">
    <property type="entry name" value="Aldolase_TIM"/>
</dbReference>
<name>A0A7M7NX01_STRPU</name>
<sequence>MASNDKATITPLRLKGPIAAPFTPFHQNGDINFDVLEEYADKLAADGVHYVFVNGTTGEGMSMTVEERKALAVKWIALGKTRFQAVIVHVGAANLKDIQELGKHAEQHGASAISTLPPLFYKPSNVEGMVHFLEQVAAAAPKTPFFYYHNPSMVGSNAFSMETLVKEIFSSKRIPTLCGVKYTSKDLYEYGRCYAKHASSCQFMYGCDEQLLPGLSMGCEAFIGSTYNYLGRVANRIMTAFEAGDMPSARKEQFRIQALVSVLIKYGGHTGTNKAIMSLVGPEMGPARSPLHNPSPEERELIRKDLQAEGFFEWIQ</sequence>
<evidence type="ECO:0000256" key="7">
    <source>
        <dbReference type="ARBA" id="ARBA00023239"/>
    </source>
</evidence>
<evidence type="ECO:0000313" key="15">
    <source>
        <dbReference type="Proteomes" id="UP000007110"/>
    </source>
</evidence>
<dbReference type="Pfam" id="PF00701">
    <property type="entry name" value="DHDPS"/>
    <property type="match status" value="1"/>
</dbReference>
<evidence type="ECO:0000256" key="9">
    <source>
        <dbReference type="ARBA" id="ARBA00023277"/>
    </source>
</evidence>
<evidence type="ECO:0000256" key="10">
    <source>
        <dbReference type="ARBA" id="ARBA00044906"/>
    </source>
</evidence>
<dbReference type="EnsemblMetazoa" id="XM_030987102">
    <property type="protein sequence ID" value="XP_030842962"/>
    <property type="gene ID" value="LOC105444881"/>
</dbReference>
<evidence type="ECO:0000256" key="4">
    <source>
        <dbReference type="ARBA" id="ARBA00011881"/>
    </source>
</evidence>
<feature type="binding site" evidence="13">
    <location>
        <position position="223"/>
    </location>
    <ligand>
        <name>pyruvate</name>
        <dbReference type="ChEBI" id="CHEBI:15361"/>
    </ligand>
</feature>
<dbReference type="OrthoDB" id="191315at2759"/>
<evidence type="ECO:0000256" key="1">
    <source>
        <dbReference type="ARBA" id="ARBA00004496"/>
    </source>
</evidence>
<feature type="binding site" evidence="13">
    <location>
        <position position="57"/>
    </location>
    <ligand>
        <name>pyruvate</name>
        <dbReference type="ChEBI" id="CHEBI:15361"/>
    </ligand>
</feature>
<dbReference type="GO" id="GO:0019262">
    <property type="term" value="P:N-acetylneuraminate catabolic process"/>
    <property type="evidence" value="ECO:0000318"/>
    <property type="project" value="GO_Central"/>
</dbReference>
<dbReference type="PIRSF" id="PIRSF001365">
    <property type="entry name" value="DHDPS"/>
    <property type="match status" value="1"/>
</dbReference>
<dbReference type="GeneID" id="105444881"/>
<dbReference type="PANTHER" id="PTHR12128:SF21">
    <property type="entry name" value="N-ACETYLNEURAMINATE LYASE"/>
    <property type="match status" value="1"/>
</dbReference>
<keyword evidence="9" id="KW-0119">Carbohydrate metabolism</keyword>
<keyword evidence="6" id="KW-0963">Cytoplasm</keyword>
<dbReference type="InterPro" id="IPR002220">
    <property type="entry name" value="DapA-like"/>
</dbReference>
<reference evidence="14" key="2">
    <citation type="submission" date="2021-01" db="UniProtKB">
        <authorList>
            <consortium name="EnsemblMetazoa"/>
        </authorList>
    </citation>
    <scope>IDENTIFICATION</scope>
</reference>
<reference evidence="15" key="1">
    <citation type="submission" date="2015-02" db="EMBL/GenBank/DDBJ databases">
        <title>Genome sequencing for Strongylocentrotus purpuratus.</title>
        <authorList>
            <person name="Murali S."/>
            <person name="Liu Y."/>
            <person name="Vee V."/>
            <person name="English A."/>
            <person name="Wang M."/>
            <person name="Skinner E."/>
            <person name="Han Y."/>
            <person name="Muzny D.M."/>
            <person name="Worley K.C."/>
            <person name="Gibbs R.A."/>
        </authorList>
    </citation>
    <scope>NUCLEOTIDE SEQUENCE</scope>
</reference>
<keyword evidence="15" id="KW-1185">Reference proteome</keyword>
<evidence type="ECO:0000256" key="8">
    <source>
        <dbReference type="ARBA" id="ARBA00023270"/>
    </source>
</evidence>
<dbReference type="SMART" id="SM01130">
    <property type="entry name" value="DHDPS"/>
    <property type="match status" value="1"/>
</dbReference>
<dbReference type="PANTHER" id="PTHR12128">
    <property type="entry name" value="DIHYDRODIPICOLINATE SYNTHASE"/>
    <property type="match status" value="1"/>
</dbReference>
<dbReference type="EC" id="4.1.3.3" evidence="5"/>
<evidence type="ECO:0000256" key="12">
    <source>
        <dbReference type="PIRSR" id="PIRSR001365-1"/>
    </source>
</evidence>
<evidence type="ECO:0000256" key="2">
    <source>
        <dbReference type="ARBA" id="ARBA00004878"/>
    </source>
</evidence>
<dbReference type="FunCoup" id="A0A7M7NX01">
    <property type="interactions" value="56"/>
</dbReference>
<comment type="subunit">
    <text evidence="4">Homotetramer.</text>
</comment>
<organism evidence="14 15">
    <name type="scientific">Strongylocentrotus purpuratus</name>
    <name type="common">Purple sea urchin</name>
    <dbReference type="NCBI Taxonomy" id="7668"/>
    <lineage>
        <taxon>Eukaryota</taxon>
        <taxon>Metazoa</taxon>
        <taxon>Echinodermata</taxon>
        <taxon>Eleutherozoa</taxon>
        <taxon>Echinozoa</taxon>
        <taxon>Echinoidea</taxon>
        <taxon>Euechinoidea</taxon>
        <taxon>Echinacea</taxon>
        <taxon>Camarodonta</taxon>
        <taxon>Echinidea</taxon>
        <taxon>Strongylocentrotidae</taxon>
        <taxon>Strongylocentrotus</taxon>
    </lineage>
</organism>
<evidence type="ECO:0000313" key="14">
    <source>
        <dbReference type="EnsemblMetazoa" id="XP_030842963"/>
    </source>
</evidence>
<dbReference type="Gene3D" id="3.20.20.70">
    <property type="entry name" value="Aldolase class I"/>
    <property type="match status" value="1"/>
</dbReference>
<comment type="similarity">
    <text evidence="3">Belongs to the DapA family. NanA subfamily.</text>
</comment>
<feature type="active site" description="Proton donor/acceptor" evidence="12">
    <location>
        <position position="148"/>
    </location>
</feature>
<evidence type="ECO:0000256" key="11">
    <source>
        <dbReference type="PIRNR" id="PIRNR001365"/>
    </source>
</evidence>
<protein>
    <recommendedName>
        <fullName evidence="5">N-acetylneuraminate lyase</fullName>
        <ecNumber evidence="5">4.1.3.3</ecNumber>
    </recommendedName>
</protein>
<evidence type="ECO:0000256" key="6">
    <source>
        <dbReference type="ARBA" id="ARBA00022490"/>
    </source>
</evidence>
<accession>A0A7M7NX01</accession>
<comment type="subcellular location">
    <subcellularLocation>
        <location evidence="1">Cytoplasm</location>
    </subcellularLocation>
</comment>
<dbReference type="GO" id="GO:0008747">
    <property type="term" value="F:N-acetylneuraminate lyase activity"/>
    <property type="evidence" value="ECO:0000318"/>
    <property type="project" value="GO_Central"/>
</dbReference>
<dbReference type="RefSeq" id="XP_030842962.1">
    <property type="nucleotide sequence ID" value="XM_030987102.1"/>
</dbReference>
<evidence type="ECO:0000256" key="13">
    <source>
        <dbReference type="PIRSR" id="PIRSR001365-2"/>
    </source>
</evidence>
<dbReference type="AlphaFoldDB" id="A0A7M7NX01"/>
<comment type="catalytic activity">
    <reaction evidence="10">
        <text>aceneuramate = aldehydo-N-acetyl-D-mannosamine + pyruvate</text>
        <dbReference type="Rhea" id="RHEA:23296"/>
        <dbReference type="ChEBI" id="CHEBI:15361"/>
        <dbReference type="ChEBI" id="CHEBI:17122"/>
        <dbReference type="ChEBI" id="CHEBI:173083"/>
        <dbReference type="EC" id="4.1.3.3"/>
    </reaction>
</comment>
<evidence type="ECO:0000256" key="5">
    <source>
        <dbReference type="ARBA" id="ARBA00012911"/>
    </source>
</evidence>
<dbReference type="RefSeq" id="XP_030842963.1">
    <property type="nucleotide sequence ID" value="XM_030987103.1"/>
</dbReference>
<dbReference type="Proteomes" id="UP000007110">
    <property type="component" value="Unassembled WGS sequence"/>
</dbReference>
<evidence type="ECO:0000256" key="3">
    <source>
        <dbReference type="ARBA" id="ARBA00006324"/>
    </source>
</evidence>
<feature type="active site" description="Schiff-base intermediate with substrate" evidence="12">
    <location>
        <position position="181"/>
    </location>
</feature>
<keyword evidence="8" id="KW-0704">Schiff base</keyword>
<dbReference type="OMA" id="YWNAISA"/>
<proteinExistence type="inferred from homology"/>
<comment type="pathway">
    <text evidence="2">Amino-sugar metabolism; N-acetylneuraminate degradation.</text>
</comment>
<dbReference type="InParanoid" id="A0A7M7NX01"/>
<dbReference type="KEGG" id="spu:105444881"/>
<dbReference type="PRINTS" id="PR00146">
    <property type="entry name" value="DHPICSNTHASE"/>
</dbReference>
<dbReference type="SUPFAM" id="SSF51569">
    <property type="entry name" value="Aldolase"/>
    <property type="match status" value="1"/>
</dbReference>
<dbReference type="GO" id="GO:0005737">
    <property type="term" value="C:cytoplasm"/>
    <property type="evidence" value="ECO:0007669"/>
    <property type="project" value="UniProtKB-SubCell"/>
</dbReference>
<dbReference type="EnsemblMetazoa" id="XM_030987103">
    <property type="protein sequence ID" value="XP_030842963"/>
    <property type="gene ID" value="LOC105444881"/>
</dbReference>